<dbReference type="AlphaFoldDB" id="A0A8T2K7S1"/>
<evidence type="ECO:0000313" key="5">
    <source>
        <dbReference type="EMBL" id="KAG8452243.1"/>
    </source>
</evidence>
<dbReference type="EMBL" id="JAACNH010000002">
    <property type="protein sequence ID" value="KAG8452243.1"/>
    <property type="molecule type" value="Genomic_DNA"/>
</dbReference>
<dbReference type="InterPro" id="IPR017920">
    <property type="entry name" value="COMM"/>
</dbReference>
<keyword evidence="6" id="KW-1185">Reference proteome</keyword>
<dbReference type="PANTHER" id="PTHR16231:SF5">
    <property type="entry name" value="COMM DOMAIN-CONTAINING PROTEIN 6"/>
    <property type="match status" value="1"/>
</dbReference>
<evidence type="ECO:0000256" key="2">
    <source>
        <dbReference type="ARBA" id="ARBA00093393"/>
    </source>
</evidence>
<comment type="similarity">
    <text evidence="3">Belongs to the COMM domain-containing protein 6 family.</text>
</comment>
<protein>
    <recommendedName>
        <fullName evidence="1">COMM domain-containing protein 6</fullName>
    </recommendedName>
</protein>
<name>A0A8T2K7S1_9PIPI</name>
<feature type="domain" description="COMM" evidence="4">
    <location>
        <begin position="108"/>
        <end position="175"/>
    </location>
</feature>
<comment type="caution">
    <text evidence="5">The sequence shown here is derived from an EMBL/GenBank/DDBJ whole genome shotgun (WGS) entry which is preliminary data.</text>
</comment>
<evidence type="ECO:0000256" key="3">
    <source>
        <dbReference type="ARBA" id="ARBA00093468"/>
    </source>
</evidence>
<reference evidence="5" key="1">
    <citation type="thesis" date="2020" institute="ProQuest LLC" country="789 East Eisenhower Parkway, Ann Arbor, MI, USA">
        <title>Comparative Genomics and Chromosome Evolution.</title>
        <authorList>
            <person name="Mudd A.B."/>
        </authorList>
    </citation>
    <scope>NUCLEOTIDE SEQUENCE</scope>
    <source>
        <strain evidence="5">Female2</strain>
        <tissue evidence="5">Blood</tissue>
    </source>
</reference>
<dbReference type="GO" id="GO:0051059">
    <property type="term" value="F:NF-kappaB binding"/>
    <property type="evidence" value="ECO:0007669"/>
    <property type="project" value="TreeGrafter"/>
</dbReference>
<dbReference type="Proteomes" id="UP000812440">
    <property type="component" value="Chromosome 2"/>
</dbReference>
<accession>A0A8T2K7S1</accession>
<proteinExistence type="inferred from homology"/>
<dbReference type="PANTHER" id="PTHR16231">
    <property type="entry name" value="COMM DOMAIN-CONTAINING PROTEIN 4-8 FAMILY MEMBER"/>
    <property type="match status" value="1"/>
</dbReference>
<dbReference type="PROSITE" id="PS51269">
    <property type="entry name" value="COMM"/>
    <property type="match status" value="1"/>
</dbReference>
<organism evidence="5 6">
    <name type="scientific">Hymenochirus boettgeri</name>
    <name type="common">Congo dwarf clawed frog</name>
    <dbReference type="NCBI Taxonomy" id="247094"/>
    <lineage>
        <taxon>Eukaryota</taxon>
        <taxon>Metazoa</taxon>
        <taxon>Chordata</taxon>
        <taxon>Craniata</taxon>
        <taxon>Vertebrata</taxon>
        <taxon>Euteleostomi</taxon>
        <taxon>Amphibia</taxon>
        <taxon>Batrachia</taxon>
        <taxon>Anura</taxon>
        <taxon>Pipoidea</taxon>
        <taxon>Pipidae</taxon>
        <taxon>Pipinae</taxon>
        <taxon>Hymenochirus</taxon>
    </lineage>
</organism>
<dbReference type="Pfam" id="PF07258">
    <property type="entry name" value="COMM_domain"/>
    <property type="match status" value="1"/>
</dbReference>
<evidence type="ECO:0000259" key="4">
    <source>
        <dbReference type="PROSITE" id="PS51269"/>
    </source>
</evidence>
<dbReference type="OrthoDB" id="10251827at2759"/>
<evidence type="ECO:0000256" key="1">
    <source>
        <dbReference type="ARBA" id="ARBA00039908"/>
    </source>
</evidence>
<evidence type="ECO:0000313" key="6">
    <source>
        <dbReference type="Proteomes" id="UP000812440"/>
    </source>
</evidence>
<comment type="function">
    <text evidence="2">Scaffold protein in the commander complex that is essential for endosomal recycling of transmembrane cargos; the commander complex is composed of the CCC subcomplex and the retriever subcomplex. May modulate activity of cullin-RING E3 ubiquitin ligase (CRL) complexes. Down-regulates activation of NF-kappa-B. Inhibits TNF-induced NFKB1 activation.</text>
</comment>
<sequence length="175" mass="20265">MFNRELAAFGFEKTGNLINRCNPDLFAELCQHIVQHLLSQKIGIDNQILLKRFQASGVQTNEDELKKIVHGVTFLFRWFMQVIRHVWNEEGRHLTEAERTKGLVPVGQLVDFQWKIGMAVSSDTCRSLNHPYVSVELRIADYSGQIASKMFELTIPEFQNFFRQFKEMSASLETV</sequence>
<dbReference type="InterPro" id="IPR047155">
    <property type="entry name" value="COMMD4/6/7/8"/>
</dbReference>
<gene>
    <name evidence="5" type="ORF">GDO86_004152</name>
</gene>